<sequence>MDSPLNSSVRQHMITDDALSNTPLLISALVIYLSLQFLTFPFYIHIFRKNQERDKFIPIFPIVEHFYKLIKLAVLSTCLILAAVVLIQIFDLETVKLGLLILMVSVFPISEILCEVTHLILSLLAIQRFLLYFFPSSDLLLNISAKNMKRLLYFVYFLSILIHITIFTIAAVEEKLHDFIKTLYYAFLNLLIIVSTCLYIPIVISLRKLVHLQSSQLNHPQRYVLWQLVVILMEKSFYTSILFLYPSFTAYETMRMFTAIDVLLLPMTIQLTYVGCNRRNVQSLLASSKSILKVFCCPCVPAQVYVGSTLEPVAVGFDVSTTRQE</sequence>
<reference evidence="2" key="1">
    <citation type="submission" date="2007-07" db="EMBL/GenBank/DDBJ databases">
        <title>PCAP assembly of the Caenorhabditis remanei genome.</title>
        <authorList>
            <consortium name="The Caenorhabditis remanei Sequencing Consortium"/>
            <person name="Wilson R.K."/>
        </authorList>
    </citation>
    <scope>NUCLEOTIDE SEQUENCE [LARGE SCALE GENOMIC DNA]</scope>
    <source>
        <strain evidence="2">PB4641</strain>
    </source>
</reference>
<keyword evidence="1" id="KW-0812">Transmembrane</keyword>
<proteinExistence type="predicted"/>
<dbReference type="PANTHER" id="PTHR31720:SF12">
    <property type="entry name" value="SERPENTINE RECEPTOR, CLASS T-RELATED"/>
    <property type="match status" value="1"/>
</dbReference>
<dbReference type="OMA" id="QIYSTHA"/>
<keyword evidence="1" id="KW-1133">Transmembrane helix</keyword>
<evidence type="ECO:0000256" key="1">
    <source>
        <dbReference type="SAM" id="Phobius"/>
    </source>
</evidence>
<dbReference type="InterPro" id="IPR018817">
    <property type="entry name" value="7TM_GPCR_serpentine_rcpt_Srz"/>
</dbReference>
<dbReference type="Proteomes" id="UP000008281">
    <property type="component" value="Unassembled WGS sequence"/>
</dbReference>
<dbReference type="PANTHER" id="PTHR31720">
    <property type="entry name" value="SERPENTINE RECEPTOR, CLASS Z-RELATED"/>
    <property type="match status" value="1"/>
</dbReference>
<dbReference type="EMBL" id="DS268444">
    <property type="protein sequence ID" value="EFP01626.1"/>
    <property type="molecule type" value="Genomic_DNA"/>
</dbReference>
<keyword evidence="1" id="KW-0472">Membrane</keyword>
<feature type="transmembrane region" description="Helical" evidence="1">
    <location>
        <begin position="224"/>
        <end position="245"/>
    </location>
</feature>
<evidence type="ECO:0000313" key="2">
    <source>
        <dbReference type="EMBL" id="EFP01626.1"/>
    </source>
</evidence>
<organism evidence="3">
    <name type="scientific">Caenorhabditis remanei</name>
    <name type="common">Caenorhabditis vulgaris</name>
    <dbReference type="NCBI Taxonomy" id="31234"/>
    <lineage>
        <taxon>Eukaryota</taxon>
        <taxon>Metazoa</taxon>
        <taxon>Ecdysozoa</taxon>
        <taxon>Nematoda</taxon>
        <taxon>Chromadorea</taxon>
        <taxon>Rhabditida</taxon>
        <taxon>Rhabditina</taxon>
        <taxon>Rhabditomorpha</taxon>
        <taxon>Rhabditoidea</taxon>
        <taxon>Rhabditidae</taxon>
        <taxon>Peloderinae</taxon>
        <taxon>Caenorhabditis</taxon>
    </lineage>
</organism>
<keyword evidence="3" id="KW-1185">Reference proteome</keyword>
<protein>
    <recommendedName>
        <fullName evidence="4">Serpentine Receptor, class Z</fullName>
    </recommendedName>
</protein>
<dbReference type="HOGENOM" id="CLU_056063_2_0_1"/>
<feature type="transmembrane region" description="Helical" evidence="1">
    <location>
        <begin position="257"/>
        <end position="276"/>
    </location>
</feature>
<evidence type="ECO:0000313" key="3">
    <source>
        <dbReference type="Proteomes" id="UP000008281"/>
    </source>
</evidence>
<feature type="transmembrane region" description="Helical" evidence="1">
    <location>
        <begin position="184"/>
        <end position="204"/>
    </location>
</feature>
<feature type="transmembrane region" description="Helical" evidence="1">
    <location>
        <begin position="151"/>
        <end position="172"/>
    </location>
</feature>
<feature type="transmembrane region" description="Helical" evidence="1">
    <location>
        <begin position="24"/>
        <end position="48"/>
    </location>
</feature>
<name>E3MH95_CAERE</name>
<dbReference type="InParanoid" id="E3MH95"/>
<dbReference type="Pfam" id="PF10325">
    <property type="entry name" value="7TM_GPCR_Srz"/>
    <property type="match status" value="1"/>
</dbReference>
<feature type="transmembrane region" description="Helical" evidence="1">
    <location>
        <begin position="102"/>
        <end position="130"/>
    </location>
</feature>
<evidence type="ECO:0008006" key="4">
    <source>
        <dbReference type="Google" id="ProtNLM"/>
    </source>
</evidence>
<dbReference type="eggNOG" id="ENOG502TJTC">
    <property type="taxonomic scope" value="Eukaryota"/>
</dbReference>
<dbReference type="AlphaFoldDB" id="E3MH95"/>
<feature type="transmembrane region" description="Helical" evidence="1">
    <location>
        <begin position="69"/>
        <end position="90"/>
    </location>
</feature>
<gene>
    <name evidence="2" type="ORF">CRE_23539</name>
</gene>
<accession>E3MH95</accession>